<dbReference type="InterPro" id="IPR009019">
    <property type="entry name" value="KH_sf_prok-type"/>
</dbReference>
<evidence type="ECO:0000256" key="3">
    <source>
        <dbReference type="HAMAP-Rule" id="MF_00088"/>
    </source>
</evidence>
<dbReference type="RefSeq" id="WP_065411498.1">
    <property type="nucleotide sequence ID" value="NZ_MAYT01000028.1"/>
</dbReference>
<dbReference type="SUPFAM" id="SSF54814">
    <property type="entry name" value="Prokaryotic type KH domain (KH-domain type II)"/>
    <property type="match status" value="1"/>
</dbReference>
<dbReference type="Proteomes" id="UP000092578">
    <property type="component" value="Unassembled WGS sequence"/>
</dbReference>
<dbReference type="InterPro" id="IPR020627">
    <property type="entry name" value="KhpA"/>
</dbReference>
<protein>
    <recommendedName>
        <fullName evidence="3">RNA-binding protein KhpA</fullName>
    </recommendedName>
    <alternativeName>
        <fullName evidence="3">KH-domain protein A</fullName>
    </alternativeName>
</protein>
<dbReference type="InterPro" id="IPR015946">
    <property type="entry name" value="KH_dom-like_a/b"/>
</dbReference>
<dbReference type="EMBL" id="MAYT01000028">
    <property type="protein sequence ID" value="OCA83859.1"/>
    <property type="molecule type" value="Genomic_DNA"/>
</dbReference>
<evidence type="ECO:0000313" key="5">
    <source>
        <dbReference type="Proteomes" id="UP000092578"/>
    </source>
</evidence>
<comment type="function">
    <text evidence="3">A probable RNA chaperone. Forms a complex with KhpB which binds to cellular RNA and controls its expression. Plays a role in peptidoglycan (PG) homeostasis and cell length regulation.</text>
</comment>
<dbReference type="GO" id="GO:0071555">
    <property type="term" value="P:cell wall organization"/>
    <property type="evidence" value="ECO:0007669"/>
    <property type="project" value="UniProtKB-KW"/>
</dbReference>
<dbReference type="GO" id="GO:0005737">
    <property type="term" value="C:cytoplasm"/>
    <property type="evidence" value="ECO:0007669"/>
    <property type="project" value="UniProtKB-SubCell"/>
</dbReference>
<keyword evidence="3" id="KW-0133">Cell shape</keyword>
<keyword evidence="2 3" id="KW-0694">RNA-binding</keyword>
<dbReference type="Pfam" id="PF13083">
    <property type="entry name" value="KH_KhpA-B"/>
    <property type="match status" value="1"/>
</dbReference>
<dbReference type="AlphaFoldDB" id="A0A1B9AJ41"/>
<name>A0A1B9AJ41_9BACI</name>
<evidence type="ECO:0000256" key="1">
    <source>
        <dbReference type="ARBA" id="ARBA00022490"/>
    </source>
</evidence>
<evidence type="ECO:0000313" key="4">
    <source>
        <dbReference type="EMBL" id="OCA83859.1"/>
    </source>
</evidence>
<dbReference type="GO" id="GO:0009252">
    <property type="term" value="P:peptidoglycan biosynthetic process"/>
    <property type="evidence" value="ECO:0007669"/>
    <property type="project" value="UniProtKB-UniRule"/>
</dbReference>
<dbReference type="GO" id="GO:0008360">
    <property type="term" value="P:regulation of cell shape"/>
    <property type="evidence" value="ECO:0007669"/>
    <property type="project" value="UniProtKB-KW"/>
</dbReference>
<gene>
    <name evidence="3" type="primary">khpA</name>
    <name evidence="4" type="ORF">A8F95_12820</name>
</gene>
<comment type="similarity">
    <text evidence="3">Belongs to the KhpA RNA-binding protein family.</text>
</comment>
<keyword evidence="1 3" id="KW-0963">Cytoplasm</keyword>
<dbReference type="GO" id="GO:0003723">
    <property type="term" value="F:RNA binding"/>
    <property type="evidence" value="ECO:0007669"/>
    <property type="project" value="UniProtKB-UniRule"/>
</dbReference>
<reference evidence="5" key="1">
    <citation type="submission" date="2016-05" db="EMBL/GenBank/DDBJ databases">
        <authorList>
            <person name="Liu B."/>
            <person name="Wang J."/>
            <person name="Zhu Y."/>
            <person name="Liu G."/>
            <person name="Chen Q."/>
            <person name="Chen Z."/>
            <person name="Lan J."/>
            <person name="Che J."/>
            <person name="Ge C."/>
            <person name="Shi H."/>
            <person name="Pan Z."/>
            <person name="Liu X."/>
        </authorList>
    </citation>
    <scope>NUCLEOTIDE SEQUENCE [LARGE SCALE GENOMIC DNA]</scope>
    <source>
        <strain evidence="5">FJAT-27215</strain>
    </source>
</reference>
<proteinExistence type="inferred from homology"/>
<dbReference type="HAMAP" id="MF_00088">
    <property type="entry name" value="KhpA"/>
    <property type="match status" value="1"/>
</dbReference>
<keyword evidence="3" id="KW-0961">Cell wall biogenesis/degradation</keyword>
<comment type="subcellular location">
    <subcellularLocation>
        <location evidence="3">Cytoplasm</location>
    </subcellularLocation>
</comment>
<sequence length="77" mass="8494">MEQLILAIVKPLVDYPEQVAVEEKAEESKIVYRLSLHSEDIGKVIGKHGRIAKAARTIITAAANAAHQKKVYVEIAE</sequence>
<accession>A0A1B9AJ41</accession>
<evidence type="ECO:0000256" key="2">
    <source>
        <dbReference type="ARBA" id="ARBA00022884"/>
    </source>
</evidence>
<comment type="subunit">
    <text evidence="3">Forms a complex with KhpB.</text>
</comment>
<dbReference type="CDD" id="cd22533">
    <property type="entry name" value="KH-II_YlqC-like"/>
    <property type="match status" value="1"/>
</dbReference>
<comment type="caution">
    <text evidence="4">The sequence shown here is derived from an EMBL/GenBank/DDBJ whole genome shotgun (WGS) entry which is preliminary data.</text>
</comment>
<keyword evidence="5" id="KW-1185">Reference proteome</keyword>
<keyword evidence="3" id="KW-0143">Chaperone</keyword>
<dbReference type="PANTHER" id="PTHR34654">
    <property type="entry name" value="UPF0109 PROTEIN SCO5592"/>
    <property type="match status" value="1"/>
</dbReference>
<dbReference type="PANTHER" id="PTHR34654:SF1">
    <property type="entry name" value="RNA-BINDING PROTEIN KHPA"/>
    <property type="match status" value="1"/>
</dbReference>
<dbReference type="Gene3D" id="3.30.300.20">
    <property type="match status" value="1"/>
</dbReference>
<organism evidence="4 5">
    <name type="scientific">Pseudobacillus wudalianchiensis</name>
    <dbReference type="NCBI Taxonomy" id="1743143"/>
    <lineage>
        <taxon>Bacteria</taxon>
        <taxon>Bacillati</taxon>
        <taxon>Bacillota</taxon>
        <taxon>Bacilli</taxon>
        <taxon>Bacillales</taxon>
        <taxon>Bacillaceae</taxon>
        <taxon>Pseudobacillus</taxon>
    </lineage>
</organism>